<dbReference type="Proteomes" id="UP000188532">
    <property type="component" value="Unassembled WGS sequence"/>
</dbReference>
<proteinExistence type="predicted"/>
<organism evidence="2 3">
    <name type="scientific">Mycobacterium kansasii</name>
    <dbReference type="NCBI Taxonomy" id="1768"/>
    <lineage>
        <taxon>Bacteria</taxon>
        <taxon>Bacillati</taxon>
        <taxon>Actinomycetota</taxon>
        <taxon>Actinomycetes</taxon>
        <taxon>Mycobacteriales</taxon>
        <taxon>Mycobacteriaceae</taxon>
        <taxon>Mycobacterium</taxon>
    </lineage>
</organism>
<gene>
    <name evidence="2" type="ORF">BZL29_8287</name>
</gene>
<evidence type="ECO:0000313" key="2">
    <source>
        <dbReference type="EMBL" id="OOK64418.1"/>
    </source>
</evidence>
<evidence type="ECO:0000256" key="1">
    <source>
        <dbReference type="SAM" id="MobiDB-lite"/>
    </source>
</evidence>
<dbReference type="AlphaFoldDB" id="A0A1V3WCD0"/>
<feature type="compositionally biased region" description="Low complexity" evidence="1">
    <location>
        <begin position="139"/>
        <end position="155"/>
    </location>
</feature>
<feature type="compositionally biased region" description="Low complexity" evidence="1">
    <location>
        <begin position="88"/>
        <end position="99"/>
    </location>
</feature>
<accession>A0A1V3WCD0</accession>
<protein>
    <submittedName>
        <fullName evidence="2">Uncharacterized protein</fullName>
    </submittedName>
</protein>
<name>A0A1V3WCD0_MYCKA</name>
<comment type="caution">
    <text evidence="2">The sequence shown here is derived from an EMBL/GenBank/DDBJ whole genome shotgun (WGS) entry which is preliminary data.</text>
</comment>
<reference evidence="2 3" key="1">
    <citation type="submission" date="2017-02" db="EMBL/GenBank/DDBJ databases">
        <title>Complete genome sequences of Mycobacterium kansasii strains isolated from rhesus macaques.</title>
        <authorList>
            <person name="Panda A."/>
            <person name="Nagaraj S."/>
            <person name="Zhao X."/>
            <person name="Tettelin H."/>
            <person name="Detolla L.J."/>
        </authorList>
    </citation>
    <scope>NUCLEOTIDE SEQUENCE [LARGE SCALE GENOMIC DNA]</scope>
    <source>
        <strain evidence="2 3">11-3469</strain>
    </source>
</reference>
<feature type="region of interest" description="Disordered" evidence="1">
    <location>
        <begin position="82"/>
        <end position="155"/>
    </location>
</feature>
<dbReference type="EMBL" id="MVBN01000013">
    <property type="protein sequence ID" value="OOK64418.1"/>
    <property type="molecule type" value="Genomic_DNA"/>
</dbReference>
<evidence type="ECO:0000313" key="3">
    <source>
        <dbReference type="Proteomes" id="UP000188532"/>
    </source>
</evidence>
<sequence length="155" mass="16142">MNLPRGAVDLDECALLQVLRCTLDIDHTREAELTGHHGRMGHGAAEFGDHGCGVAEGGGIADVGDLGDQDFARLQVIDGFRTHDPHSAADPATADADSAQCVPGPQRGRRSCRWLPSPAEHRGGTTAVSLRCSARRRATSSATSPGSASSSSTSR</sequence>